<dbReference type="Proteomes" id="UP000655225">
    <property type="component" value="Unassembled WGS sequence"/>
</dbReference>
<evidence type="ECO:0000259" key="1">
    <source>
        <dbReference type="Pfam" id="PF13302"/>
    </source>
</evidence>
<dbReference type="PANTHER" id="PTHR46067">
    <property type="entry name" value="ACYL-COA N-ACYLTRANSFERASES (NAT) SUPERFAMILY PROTEIN"/>
    <property type="match status" value="1"/>
</dbReference>
<dbReference type="Gene3D" id="3.40.630.30">
    <property type="match status" value="1"/>
</dbReference>
<dbReference type="Pfam" id="PF13302">
    <property type="entry name" value="Acetyltransf_3"/>
    <property type="match status" value="1"/>
</dbReference>
<dbReference type="InterPro" id="IPR016181">
    <property type="entry name" value="Acyl_CoA_acyltransferase"/>
</dbReference>
<dbReference type="OMA" id="PICCLEH"/>
<dbReference type="AlphaFoldDB" id="A0A834YRM7"/>
<accession>A0A834YRM7</accession>
<gene>
    <name evidence="2" type="ORF">HHK36_022737</name>
</gene>
<sequence>MERNSSKSDGKENEEGLLEISLRRFNLSDVDDFMVWATDDRVARFSSWDTFTCREDAVKFIKNTIIPHPWFKAICINNRPIGQISVLPHSGAFRCRGGLGCAIATKHWGQGIATKAVKMVETSTEMVKGGEYPKDSPICCLEHNTGLMIISP</sequence>
<proteinExistence type="predicted"/>
<name>A0A834YRM7_TETSI</name>
<reference evidence="2 3" key="1">
    <citation type="submission" date="2020-04" db="EMBL/GenBank/DDBJ databases">
        <title>Plant Genome Project.</title>
        <authorList>
            <person name="Zhang R.-G."/>
        </authorList>
    </citation>
    <scope>NUCLEOTIDE SEQUENCE [LARGE SCALE GENOMIC DNA]</scope>
    <source>
        <strain evidence="2">YNK0</strain>
        <tissue evidence="2">Leaf</tissue>
    </source>
</reference>
<evidence type="ECO:0000313" key="2">
    <source>
        <dbReference type="EMBL" id="KAF8392395.1"/>
    </source>
</evidence>
<dbReference type="InterPro" id="IPR000182">
    <property type="entry name" value="GNAT_dom"/>
</dbReference>
<dbReference type="EMBL" id="JABCRI010000016">
    <property type="protein sequence ID" value="KAF8392395.1"/>
    <property type="molecule type" value="Genomic_DNA"/>
</dbReference>
<evidence type="ECO:0000313" key="3">
    <source>
        <dbReference type="Proteomes" id="UP000655225"/>
    </source>
</evidence>
<dbReference type="PANTHER" id="PTHR46067:SF27">
    <property type="entry name" value="ACYL-COA N-ACYLTRANSFERASES (NAT) SUPERFAMILY PROTEIN"/>
    <property type="match status" value="1"/>
</dbReference>
<organism evidence="2 3">
    <name type="scientific">Tetracentron sinense</name>
    <name type="common">Spur-leaf</name>
    <dbReference type="NCBI Taxonomy" id="13715"/>
    <lineage>
        <taxon>Eukaryota</taxon>
        <taxon>Viridiplantae</taxon>
        <taxon>Streptophyta</taxon>
        <taxon>Embryophyta</taxon>
        <taxon>Tracheophyta</taxon>
        <taxon>Spermatophyta</taxon>
        <taxon>Magnoliopsida</taxon>
        <taxon>Trochodendrales</taxon>
        <taxon>Trochodendraceae</taxon>
        <taxon>Tetracentron</taxon>
    </lineage>
</organism>
<dbReference type="SUPFAM" id="SSF55729">
    <property type="entry name" value="Acyl-CoA N-acyltransferases (Nat)"/>
    <property type="match status" value="1"/>
</dbReference>
<dbReference type="OrthoDB" id="630895at2759"/>
<feature type="domain" description="N-acetyltransferase" evidence="1">
    <location>
        <begin position="21"/>
        <end position="120"/>
    </location>
</feature>
<dbReference type="GO" id="GO:0016747">
    <property type="term" value="F:acyltransferase activity, transferring groups other than amino-acyl groups"/>
    <property type="evidence" value="ECO:0007669"/>
    <property type="project" value="InterPro"/>
</dbReference>
<keyword evidence="3" id="KW-1185">Reference proteome</keyword>
<comment type="caution">
    <text evidence="2">The sequence shown here is derived from an EMBL/GenBank/DDBJ whole genome shotgun (WGS) entry which is preliminary data.</text>
</comment>
<protein>
    <recommendedName>
        <fullName evidence="1">N-acetyltransferase domain-containing protein</fullName>
    </recommendedName>
</protein>